<keyword evidence="1" id="KW-0732">Signal</keyword>
<evidence type="ECO:0000313" key="3">
    <source>
        <dbReference type="Proteomes" id="UP001139414"/>
    </source>
</evidence>
<dbReference type="AlphaFoldDB" id="A0A9X1LHQ3"/>
<feature type="chain" id="PRO_5040967688" evidence="1">
    <location>
        <begin position="23"/>
        <end position="244"/>
    </location>
</feature>
<reference evidence="2" key="1">
    <citation type="submission" date="2021-10" db="EMBL/GenBank/DDBJ databases">
        <title>Gramella sp. ASW11-100T, isolated from marine sediment.</title>
        <authorList>
            <person name="Xia C."/>
        </authorList>
    </citation>
    <scope>NUCLEOTIDE SEQUENCE</scope>
    <source>
        <strain evidence="2">ASW11-100</strain>
    </source>
</reference>
<evidence type="ECO:0000313" key="2">
    <source>
        <dbReference type="EMBL" id="MCB7480550.1"/>
    </source>
</evidence>
<dbReference type="EMBL" id="JAJBZG010000002">
    <property type="protein sequence ID" value="MCB7480550.1"/>
    <property type="molecule type" value="Genomic_DNA"/>
</dbReference>
<organism evidence="2 3">
    <name type="scientific">Christiangramia sediminis</name>
    <dbReference type="NCBI Taxonomy" id="2881336"/>
    <lineage>
        <taxon>Bacteria</taxon>
        <taxon>Pseudomonadati</taxon>
        <taxon>Bacteroidota</taxon>
        <taxon>Flavobacteriia</taxon>
        <taxon>Flavobacteriales</taxon>
        <taxon>Flavobacteriaceae</taxon>
        <taxon>Christiangramia</taxon>
    </lineage>
</organism>
<accession>A0A9X1LHQ3</accession>
<protein>
    <submittedName>
        <fullName evidence="2">Uncharacterized protein</fullName>
    </submittedName>
</protein>
<sequence>MKTIKIFTVIIAAIFSMSILNAQENEGEILTTTEITVKQGHNAQFIEGVKAWKACYLENNGKEDWNMWHRQQGEGNFYIMSGNLSNWAEMDKEDPSSEACYITLINLIMPHIEKVSSRIARHMPNVSSKSSATPKYINVTYYQVHKEYLFEEVVSTVTEAIKSKEEAPRGEWYHIKFGGPEAADFIFAYPFNKYAEMDVKRDSPAKIYTDLVGEEKAAALWEKWFETLENSWSYTYKLNSDMSN</sequence>
<dbReference type="RefSeq" id="WP_229338665.1">
    <property type="nucleotide sequence ID" value="NZ_JAJBZG010000002.1"/>
</dbReference>
<dbReference type="Proteomes" id="UP001139414">
    <property type="component" value="Unassembled WGS sequence"/>
</dbReference>
<keyword evidence="3" id="KW-1185">Reference proteome</keyword>
<gene>
    <name evidence="2" type="ORF">LGQ90_04665</name>
</gene>
<name>A0A9X1LHQ3_9FLAO</name>
<evidence type="ECO:0000256" key="1">
    <source>
        <dbReference type="SAM" id="SignalP"/>
    </source>
</evidence>
<feature type="signal peptide" evidence="1">
    <location>
        <begin position="1"/>
        <end position="22"/>
    </location>
</feature>
<comment type="caution">
    <text evidence="2">The sequence shown here is derived from an EMBL/GenBank/DDBJ whole genome shotgun (WGS) entry which is preliminary data.</text>
</comment>
<proteinExistence type="predicted"/>